<evidence type="ECO:0000313" key="3">
    <source>
        <dbReference type="Proteomes" id="UP000646877"/>
    </source>
</evidence>
<reference evidence="2" key="1">
    <citation type="submission" date="2019-10" db="EMBL/GenBank/DDBJ databases">
        <authorList>
            <person name="Paulsen S."/>
        </authorList>
    </citation>
    <scope>NUCLEOTIDE SEQUENCE</scope>
    <source>
        <strain evidence="2">LMG 19692</strain>
    </source>
</reference>
<evidence type="ECO:0000313" key="2">
    <source>
        <dbReference type="EMBL" id="NLR20953.1"/>
    </source>
</evidence>
<dbReference type="SUPFAM" id="SSF53850">
    <property type="entry name" value="Periplasmic binding protein-like II"/>
    <property type="match status" value="1"/>
</dbReference>
<name>A0A8I2H088_9GAMM</name>
<gene>
    <name evidence="2" type="ORF">F9Y85_06410</name>
</gene>
<protein>
    <recommendedName>
        <fullName evidence="4">Solute-binding protein family 3/N-terminal domain-containing protein</fullName>
    </recommendedName>
</protein>
<accession>A0A8I2H088</accession>
<dbReference type="EMBL" id="WEIA01000003">
    <property type="protein sequence ID" value="NLR20953.1"/>
    <property type="molecule type" value="Genomic_DNA"/>
</dbReference>
<feature type="chain" id="PRO_5034602762" description="Solute-binding protein family 3/N-terminal domain-containing protein" evidence="1">
    <location>
        <begin position="30"/>
        <end position="307"/>
    </location>
</feature>
<dbReference type="AlphaFoldDB" id="A0A8I2H088"/>
<evidence type="ECO:0008006" key="4">
    <source>
        <dbReference type="Google" id="ProtNLM"/>
    </source>
</evidence>
<comment type="caution">
    <text evidence="2">The sequence shown here is derived from an EMBL/GenBank/DDBJ whole genome shotgun (WGS) entry which is preliminary data.</text>
</comment>
<organism evidence="2 3">
    <name type="scientific">Pseudoalteromonas maricaloris</name>
    <dbReference type="NCBI Taxonomy" id="184924"/>
    <lineage>
        <taxon>Bacteria</taxon>
        <taxon>Pseudomonadati</taxon>
        <taxon>Pseudomonadota</taxon>
        <taxon>Gammaproteobacteria</taxon>
        <taxon>Alteromonadales</taxon>
        <taxon>Pseudoalteromonadaceae</taxon>
        <taxon>Pseudoalteromonas</taxon>
    </lineage>
</organism>
<dbReference type="Proteomes" id="UP000646877">
    <property type="component" value="Unassembled WGS sequence"/>
</dbReference>
<evidence type="ECO:0000256" key="1">
    <source>
        <dbReference type="SAM" id="SignalP"/>
    </source>
</evidence>
<proteinExistence type="predicted"/>
<feature type="signal peptide" evidence="1">
    <location>
        <begin position="1"/>
        <end position="29"/>
    </location>
</feature>
<keyword evidence="1" id="KW-0732">Signal</keyword>
<sequence>MSNIGDPMQACVICLLCLLMLVTANTVSAEPKVIRVVDAAEENGTPQNQYFLSVLRLALDKSREQYGEHWIEPIDLPINQSRQFKELLKHNVDVFWTVSTAARDTQAKPVAIPIAFGSFGIRALAMNVADSGKLNVHLSLAELQQFNVVLGQDWPDVQIFEKAGFTVEKYVDGLAVYRVLANSAGKIFPRGVIEVVPELKAFDNKQVTYSDKNLLLYPSMVYFYVRKEDIKLHKRLEYGLTQAFEDGSLAALFYDSNMMVELKKHFNLQGAAIHQIENPLIISKKQLDVITQLQIELLKQLNYSPAR</sequence>